<evidence type="ECO:0000313" key="3">
    <source>
        <dbReference type="Proteomes" id="UP001175211"/>
    </source>
</evidence>
<gene>
    <name evidence="2" type="ORF">EV420DRAFT_1539753</name>
</gene>
<evidence type="ECO:0000313" key="2">
    <source>
        <dbReference type="EMBL" id="KAK0459354.1"/>
    </source>
</evidence>
<evidence type="ECO:0000256" key="1">
    <source>
        <dbReference type="SAM" id="MobiDB-lite"/>
    </source>
</evidence>
<feature type="region of interest" description="Disordered" evidence="1">
    <location>
        <begin position="44"/>
        <end position="102"/>
    </location>
</feature>
<name>A0AA39KGK6_ARMTA</name>
<sequence>MFSSQTHHLRLPTSAQSSRCISQSPLLSLSPLVPALSASVQARDGSVGYNGYSDGGSREYGKDYGHNDGGSKDFGKKDDDKDHGRNDGGSKDFGKDNDDKDHGRKDCTWEPVFEHKKDFRGWNKGKYTHYDHNGCQEDTYEIDCKSLCEKDDKCNSCRVYSEEEIEEKIICELFENTIDILTWEDNCDEDKDDKKYYDSSCWNVHYNY</sequence>
<reference evidence="2" key="1">
    <citation type="submission" date="2023-06" db="EMBL/GenBank/DDBJ databases">
        <authorList>
            <consortium name="Lawrence Berkeley National Laboratory"/>
            <person name="Ahrendt S."/>
            <person name="Sahu N."/>
            <person name="Indic B."/>
            <person name="Wong-Bajracharya J."/>
            <person name="Merenyi Z."/>
            <person name="Ke H.-M."/>
            <person name="Monk M."/>
            <person name="Kocsube S."/>
            <person name="Drula E."/>
            <person name="Lipzen A."/>
            <person name="Balint B."/>
            <person name="Henrissat B."/>
            <person name="Andreopoulos B."/>
            <person name="Martin F.M."/>
            <person name="Harder C.B."/>
            <person name="Rigling D."/>
            <person name="Ford K.L."/>
            <person name="Foster G.D."/>
            <person name="Pangilinan J."/>
            <person name="Papanicolaou A."/>
            <person name="Barry K."/>
            <person name="LaButti K."/>
            <person name="Viragh M."/>
            <person name="Koriabine M."/>
            <person name="Yan M."/>
            <person name="Riley R."/>
            <person name="Champramary S."/>
            <person name="Plett K.L."/>
            <person name="Tsai I.J."/>
            <person name="Slot J."/>
            <person name="Sipos G."/>
            <person name="Plett J."/>
            <person name="Nagy L.G."/>
            <person name="Grigoriev I.V."/>
        </authorList>
    </citation>
    <scope>NUCLEOTIDE SEQUENCE</scope>
    <source>
        <strain evidence="2">CCBAS 213</strain>
    </source>
</reference>
<dbReference type="GeneID" id="85356604"/>
<feature type="compositionally biased region" description="Basic and acidic residues" evidence="1">
    <location>
        <begin position="56"/>
        <end position="102"/>
    </location>
</feature>
<dbReference type="RefSeq" id="XP_060331580.1">
    <property type="nucleotide sequence ID" value="XM_060473056.1"/>
</dbReference>
<organism evidence="2 3">
    <name type="scientific">Armillaria tabescens</name>
    <name type="common">Ringless honey mushroom</name>
    <name type="synonym">Agaricus tabescens</name>
    <dbReference type="NCBI Taxonomy" id="1929756"/>
    <lineage>
        <taxon>Eukaryota</taxon>
        <taxon>Fungi</taxon>
        <taxon>Dikarya</taxon>
        <taxon>Basidiomycota</taxon>
        <taxon>Agaricomycotina</taxon>
        <taxon>Agaricomycetes</taxon>
        <taxon>Agaricomycetidae</taxon>
        <taxon>Agaricales</taxon>
        <taxon>Marasmiineae</taxon>
        <taxon>Physalacriaceae</taxon>
        <taxon>Desarmillaria</taxon>
    </lineage>
</organism>
<dbReference type="EMBL" id="JAUEPS010000015">
    <property type="protein sequence ID" value="KAK0459354.1"/>
    <property type="molecule type" value="Genomic_DNA"/>
</dbReference>
<dbReference type="Proteomes" id="UP001175211">
    <property type="component" value="Unassembled WGS sequence"/>
</dbReference>
<dbReference type="AlphaFoldDB" id="A0AA39KGK6"/>
<comment type="caution">
    <text evidence="2">The sequence shown here is derived from an EMBL/GenBank/DDBJ whole genome shotgun (WGS) entry which is preliminary data.</text>
</comment>
<proteinExistence type="predicted"/>
<protein>
    <submittedName>
        <fullName evidence="2">Uncharacterized protein</fullName>
    </submittedName>
</protein>
<keyword evidence="3" id="KW-1185">Reference proteome</keyword>
<accession>A0AA39KGK6</accession>